<accession>A0A9J6BRB5</accession>
<proteinExistence type="predicted"/>
<evidence type="ECO:0000256" key="7">
    <source>
        <dbReference type="ARBA" id="ARBA00023180"/>
    </source>
</evidence>
<dbReference type="GO" id="GO:0005886">
    <property type="term" value="C:plasma membrane"/>
    <property type="evidence" value="ECO:0007669"/>
    <property type="project" value="UniProtKB-SubCell"/>
</dbReference>
<keyword evidence="6" id="KW-0675">Receptor</keyword>
<evidence type="ECO:0000256" key="1">
    <source>
        <dbReference type="ARBA" id="ARBA00004651"/>
    </source>
</evidence>
<comment type="caution">
    <text evidence="9">The sequence shown here is derived from an EMBL/GenBank/DDBJ whole genome shotgun (WGS) entry which is preliminary data.</text>
</comment>
<evidence type="ECO:0000313" key="10">
    <source>
        <dbReference type="Proteomes" id="UP001107558"/>
    </source>
</evidence>
<keyword evidence="3 8" id="KW-0812">Transmembrane</keyword>
<feature type="transmembrane region" description="Helical" evidence="8">
    <location>
        <begin position="370"/>
        <end position="386"/>
    </location>
</feature>
<keyword evidence="4 8" id="KW-1133">Transmembrane helix</keyword>
<keyword evidence="2" id="KW-1003">Cell membrane</keyword>
<dbReference type="InterPro" id="IPR052192">
    <property type="entry name" value="Insect_Ionotropic_Sensory_Rcpt"/>
</dbReference>
<evidence type="ECO:0000256" key="6">
    <source>
        <dbReference type="ARBA" id="ARBA00023170"/>
    </source>
</evidence>
<keyword evidence="5 8" id="KW-0472">Membrane</keyword>
<keyword evidence="10" id="KW-1185">Reference proteome</keyword>
<dbReference type="Gene3D" id="1.10.287.70">
    <property type="match status" value="1"/>
</dbReference>
<evidence type="ECO:0000256" key="2">
    <source>
        <dbReference type="ARBA" id="ARBA00022475"/>
    </source>
</evidence>
<dbReference type="OrthoDB" id="7739311at2759"/>
<protein>
    <recommendedName>
        <fullName evidence="11">Ionotropic receptor</fullName>
    </recommendedName>
</protein>
<organism evidence="9 10">
    <name type="scientific">Polypedilum vanderplanki</name>
    <name type="common">Sleeping chironomid midge</name>
    <dbReference type="NCBI Taxonomy" id="319348"/>
    <lineage>
        <taxon>Eukaryota</taxon>
        <taxon>Metazoa</taxon>
        <taxon>Ecdysozoa</taxon>
        <taxon>Arthropoda</taxon>
        <taxon>Hexapoda</taxon>
        <taxon>Insecta</taxon>
        <taxon>Pterygota</taxon>
        <taxon>Neoptera</taxon>
        <taxon>Endopterygota</taxon>
        <taxon>Diptera</taxon>
        <taxon>Nematocera</taxon>
        <taxon>Chironomoidea</taxon>
        <taxon>Chironomidae</taxon>
        <taxon>Chironominae</taxon>
        <taxon>Polypedilum</taxon>
        <taxon>Polypedilum</taxon>
    </lineage>
</organism>
<dbReference type="EMBL" id="JADBJN010000003">
    <property type="protein sequence ID" value="KAG5671918.1"/>
    <property type="molecule type" value="Genomic_DNA"/>
</dbReference>
<evidence type="ECO:0008006" key="11">
    <source>
        <dbReference type="Google" id="ProtNLM"/>
    </source>
</evidence>
<keyword evidence="7" id="KW-0325">Glycoprotein</keyword>
<dbReference type="Proteomes" id="UP001107558">
    <property type="component" value="Chromosome 3"/>
</dbReference>
<evidence type="ECO:0000256" key="4">
    <source>
        <dbReference type="ARBA" id="ARBA00022989"/>
    </source>
</evidence>
<dbReference type="AlphaFoldDB" id="A0A9J6BRB5"/>
<sequence>MKFLKTSIIFSWFIFYTSNSFILTAINELIPKFFNSLDRNIDVIVYGKGMNDVKSLLSGIVKSINENQTVTIKYSRKHISINNSAIVLLGFPTSLNNFLDKTKVYRKSSQDLKILVYCQGFHKKLFDMSIVKSLIAATEIYNDRYNQIYQFVYFLEENSKEIQLLTIDWFLHLQTCNFPILTSISTFSGSKWLNIDKSEKFKDFKGCELVIGAIPISSHYFKLSYLTDVFEGVIPDFVEILSKHYNFKIFYQTMTYRIEDALVGFEILRYKENQTIKLPNVIIRDTTLLSTQKNKNFYPIILNLENKVVFAITPGELYTNYEKLLFPFDFMTWIFLILTFVVAFSLILTLKFTNKKLREFFYGENIKHPVLNVLAIFFGIAMKEIPRKNLQRFKILLFIWFCLIFRTCYQSKMFEFMTSDMRKTSPQTINELFEQNFTIIIQNTSLVLLDAMNNERRSKINLLDSISFFELLRSEQMYNSSAKLAFLTLKITVDETSIHESLFYQNNKDLAVLKEEFGTIPMIFSVHSNDFFLNHIDSMMKKLLPSGIPQHSYAFKQFMLTDRKKLKFKKVPQVLTVNSLSFGFVIWLIAIGCAVIVFFCEKILHKFTKKKMKLVKIKFAKIHPINEQKIKPKRKNKKIKNDQTKSIERKGKFDIEVISLAKENLLQKQN</sequence>
<dbReference type="PANTHER" id="PTHR42643:SF24">
    <property type="entry name" value="IONOTROPIC RECEPTOR 60A"/>
    <property type="match status" value="1"/>
</dbReference>
<reference evidence="9" key="1">
    <citation type="submission" date="2021-03" db="EMBL/GenBank/DDBJ databases">
        <title>Chromosome level genome of the anhydrobiotic midge Polypedilum vanderplanki.</title>
        <authorList>
            <person name="Yoshida Y."/>
            <person name="Kikawada T."/>
            <person name="Gusev O."/>
        </authorList>
    </citation>
    <scope>NUCLEOTIDE SEQUENCE</scope>
    <source>
        <strain evidence="9">NIAS01</strain>
        <tissue evidence="9">Whole body or cell culture</tissue>
    </source>
</reference>
<feature type="transmembrane region" description="Helical" evidence="8">
    <location>
        <begin position="574"/>
        <end position="599"/>
    </location>
</feature>
<evidence type="ECO:0000256" key="8">
    <source>
        <dbReference type="SAM" id="Phobius"/>
    </source>
</evidence>
<dbReference type="PANTHER" id="PTHR42643">
    <property type="entry name" value="IONOTROPIC RECEPTOR 20A-RELATED"/>
    <property type="match status" value="1"/>
</dbReference>
<evidence type="ECO:0000313" key="9">
    <source>
        <dbReference type="EMBL" id="KAG5671918.1"/>
    </source>
</evidence>
<evidence type="ECO:0000256" key="5">
    <source>
        <dbReference type="ARBA" id="ARBA00023136"/>
    </source>
</evidence>
<feature type="transmembrane region" description="Helical" evidence="8">
    <location>
        <begin position="392"/>
        <end position="409"/>
    </location>
</feature>
<comment type="subcellular location">
    <subcellularLocation>
        <location evidence="1">Cell membrane</location>
        <topology evidence="1">Multi-pass membrane protein</topology>
    </subcellularLocation>
</comment>
<evidence type="ECO:0000256" key="3">
    <source>
        <dbReference type="ARBA" id="ARBA00022692"/>
    </source>
</evidence>
<gene>
    <name evidence="9" type="ORF">PVAND_002086</name>
</gene>
<name>A0A9J6BRB5_POLVA</name>
<feature type="transmembrane region" description="Helical" evidence="8">
    <location>
        <begin position="330"/>
        <end position="350"/>
    </location>
</feature>